<sequence length="656" mass="73416">MKNSFEKISFPKSLSLEFGANFKILEINDQLKELQTVIRDKLIRLIVEEGLNQLPYESEQVITPTNEVYNGLQFSKGNCGVSIVRSGEAMEQGLRDCCRSIRIGKILVQSDEDTHEARVLYAKFPEDIANRKVLLMYPIMSTGNTVVKAVKVLKDHGVKENNITELCGAKRLGHFGRSQFYIALKLIACAQNGISLNTDALANTNNVPLPVFSVSKDIEKQFYNKRNMTHQHSRDQHVNNKSASCQRTNSDSCHLPPPPPTKSNRQRFVSAKSVDYSSSPVPQTHISSKSLLKDNCEVAGFANEDNSSNSSSEARHSPLNEDFESRESWRLKNNIALKWDNCEEGHHLLGNDEDSEHAHSSNDEEENSDIWTITKEQKEYYLRQFNALGTDAEGKLSGRAAKHFFERSKLSQSVLSKIWKLSDVDKDGALSCEEFCTAMHLVVLRRNNVEIPDVLPLSSQCNNSDVVTSRKTPNDIPDSITLSPQNKEWTKFTDSPTNNIVVTSVTSPPNSRTSSSAGIMQPANFDFNAASIERDPKILHPVPLRISPDGHRVAYVTNEGPVSTMPSETYTGVSSLQPQYCTPRKDPPPPPPRPVKSRGHTRSSSLDLNRFSKAQINSTAVVEQQRIATNISRKNKSHLTSLSTYFHSETIKYNRT</sequence>
<reference evidence="5 6" key="1">
    <citation type="journal article" date="2018" name="Gigascience">
        <title>Genomes of trombidid mites reveal novel predicted allergens and laterally-transferred genes associated with secondary metabolism.</title>
        <authorList>
            <person name="Dong X."/>
            <person name="Chaisiri K."/>
            <person name="Xia D."/>
            <person name="Armstrong S.D."/>
            <person name="Fang Y."/>
            <person name="Donnelly M.J."/>
            <person name="Kadowaki T."/>
            <person name="McGarry J.W."/>
            <person name="Darby A.C."/>
            <person name="Makepeace B.L."/>
        </authorList>
    </citation>
    <scope>NUCLEOTIDE SEQUENCE [LARGE SCALE GENOMIC DNA]</scope>
    <source>
        <strain evidence="5">UoL-UT</strain>
    </source>
</reference>
<dbReference type="SUPFAM" id="SSF53271">
    <property type="entry name" value="PRTase-like"/>
    <property type="match status" value="1"/>
</dbReference>
<dbReference type="Gene3D" id="3.40.50.2020">
    <property type="match status" value="1"/>
</dbReference>
<evidence type="ECO:0000259" key="4">
    <source>
        <dbReference type="PROSITE" id="PS50222"/>
    </source>
</evidence>
<dbReference type="PROSITE" id="PS00018">
    <property type="entry name" value="EF_HAND_1"/>
    <property type="match status" value="1"/>
</dbReference>
<evidence type="ECO:0000256" key="1">
    <source>
        <dbReference type="ARBA" id="ARBA00022837"/>
    </source>
</evidence>
<accession>A0A443SQ82</accession>
<dbReference type="Proteomes" id="UP000288716">
    <property type="component" value="Unassembled WGS sequence"/>
</dbReference>
<dbReference type="STRING" id="299467.A0A443SQ82"/>
<dbReference type="PROSITE" id="PS50031">
    <property type="entry name" value="EH"/>
    <property type="match status" value="1"/>
</dbReference>
<feature type="compositionally biased region" description="Basic and acidic residues" evidence="2">
    <location>
        <begin position="313"/>
        <end position="324"/>
    </location>
</feature>
<proteinExistence type="predicted"/>
<dbReference type="PANTHER" id="PTHR11216">
    <property type="entry name" value="EH DOMAIN"/>
    <property type="match status" value="1"/>
</dbReference>
<evidence type="ECO:0000313" key="5">
    <source>
        <dbReference type="EMBL" id="RWS29677.1"/>
    </source>
</evidence>
<dbReference type="AlphaFoldDB" id="A0A443SQ82"/>
<evidence type="ECO:0000259" key="3">
    <source>
        <dbReference type="PROSITE" id="PS50031"/>
    </source>
</evidence>
<dbReference type="SUPFAM" id="SSF47473">
    <property type="entry name" value="EF-hand"/>
    <property type="match status" value="1"/>
</dbReference>
<dbReference type="OrthoDB" id="106623at2759"/>
<protein>
    <submittedName>
        <fullName evidence="5">RalBP1-associated Eps domain-containing protein 1-like protein</fullName>
    </submittedName>
</protein>
<dbReference type="InterPro" id="IPR018247">
    <property type="entry name" value="EF_Hand_1_Ca_BS"/>
</dbReference>
<feature type="compositionally biased region" description="Basic and acidic residues" evidence="2">
    <location>
        <begin position="350"/>
        <end position="362"/>
    </location>
</feature>
<dbReference type="GO" id="GO:0006897">
    <property type="term" value="P:endocytosis"/>
    <property type="evidence" value="ECO:0007669"/>
    <property type="project" value="TreeGrafter"/>
</dbReference>
<feature type="compositionally biased region" description="Polar residues" evidence="2">
    <location>
        <begin position="275"/>
        <end position="288"/>
    </location>
</feature>
<keyword evidence="1" id="KW-0106">Calcium</keyword>
<feature type="region of interest" description="Disordered" evidence="2">
    <location>
        <begin position="230"/>
        <end position="288"/>
    </location>
</feature>
<gene>
    <name evidence="5" type="ORF">B4U80_09171</name>
</gene>
<dbReference type="GO" id="GO:0005886">
    <property type="term" value="C:plasma membrane"/>
    <property type="evidence" value="ECO:0007669"/>
    <property type="project" value="TreeGrafter"/>
</dbReference>
<dbReference type="CDD" id="cd00052">
    <property type="entry name" value="EH"/>
    <property type="match status" value="1"/>
</dbReference>
<dbReference type="Pfam" id="PF12763">
    <property type="entry name" value="EH"/>
    <property type="match status" value="1"/>
</dbReference>
<dbReference type="EMBL" id="NCKV01000808">
    <property type="protein sequence ID" value="RWS29677.1"/>
    <property type="molecule type" value="Genomic_DNA"/>
</dbReference>
<dbReference type="GO" id="GO:0016197">
    <property type="term" value="P:endosomal transport"/>
    <property type="evidence" value="ECO:0007669"/>
    <property type="project" value="TreeGrafter"/>
</dbReference>
<comment type="caution">
    <text evidence="5">The sequence shown here is derived from an EMBL/GenBank/DDBJ whole genome shotgun (WGS) entry which is preliminary data.</text>
</comment>
<dbReference type="InterPro" id="IPR011992">
    <property type="entry name" value="EF-hand-dom_pair"/>
</dbReference>
<dbReference type="InterPro" id="IPR029057">
    <property type="entry name" value="PRTase-like"/>
</dbReference>
<dbReference type="SMART" id="SM00027">
    <property type="entry name" value="EH"/>
    <property type="match status" value="1"/>
</dbReference>
<feature type="region of interest" description="Disordered" evidence="2">
    <location>
        <begin position="560"/>
        <end position="606"/>
    </location>
</feature>
<dbReference type="CDD" id="cd06223">
    <property type="entry name" value="PRTases_typeI"/>
    <property type="match status" value="1"/>
</dbReference>
<feature type="region of interest" description="Disordered" evidence="2">
    <location>
        <begin position="350"/>
        <end position="369"/>
    </location>
</feature>
<feature type="domain" description="EF-hand" evidence="4">
    <location>
        <begin position="410"/>
        <end position="445"/>
    </location>
</feature>
<name>A0A443SQ82_9ACAR</name>
<feature type="compositionally biased region" description="Polar residues" evidence="2">
    <location>
        <begin position="239"/>
        <end position="252"/>
    </location>
</feature>
<dbReference type="PROSITE" id="PS50222">
    <property type="entry name" value="EF_HAND_2"/>
    <property type="match status" value="1"/>
</dbReference>
<organism evidence="5 6">
    <name type="scientific">Leptotrombidium deliense</name>
    <dbReference type="NCBI Taxonomy" id="299467"/>
    <lineage>
        <taxon>Eukaryota</taxon>
        <taxon>Metazoa</taxon>
        <taxon>Ecdysozoa</taxon>
        <taxon>Arthropoda</taxon>
        <taxon>Chelicerata</taxon>
        <taxon>Arachnida</taxon>
        <taxon>Acari</taxon>
        <taxon>Acariformes</taxon>
        <taxon>Trombidiformes</taxon>
        <taxon>Prostigmata</taxon>
        <taxon>Anystina</taxon>
        <taxon>Parasitengona</taxon>
        <taxon>Trombiculoidea</taxon>
        <taxon>Trombiculidae</taxon>
        <taxon>Leptotrombidium</taxon>
    </lineage>
</organism>
<dbReference type="InterPro" id="IPR000836">
    <property type="entry name" value="PRTase_dom"/>
</dbReference>
<dbReference type="VEuPathDB" id="VectorBase:LDEU002362"/>
<evidence type="ECO:0000313" key="6">
    <source>
        <dbReference type="Proteomes" id="UP000288716"/>
    </source>
</evidence>
<dbReference type="GO" id="GO:0005509">
    <property type="term" value="F:calcium ion binding"/>
    <property type="evidence" value="ECO:0007669"/>
    <property type="project" value="InterPro"/>
</dbReference>
<evidence type="ECO:0000256" key="2">
    <source>
        <dbReference type="SAM" id="MobiDB-lite"/>
    </source>
</evidence>
<keyword evidence="6" id="KW-1185">Reference proteome</keyword>
<dbReference type="PANTHER" id="PTHR11216:SF174">
    <property type="entry name" value="GH06923P"/>
    <property type="match status" value="1"/>
</dbReference>
<dbReference type="InterPro" id="IPR000261">
    <property type="entry name" value="EH_dom"/>
</dbReference>
<feature type="compositionally biased region" description="Polar residues" evidence="2">
    <location>
        <begin position="560"/>
        <end position="580"/>
    </location>
</feature>
<dbReference type="GO" id="GO:0005737">
    <property type="term" value="C:cytoplasm"/>
    <property type="evidence" value="ECO:0007669"/>
    <property type="project" value="TreeGrafter"/>
</dbReference>
<feature type="region of interest" description="Disordered" evidence="2">
    <location>
        <begin position="302"/>
        <end position="324"/>
    </location>
</feature>
<feature type="domain" description="EH" evidence="3">
    <location>
        <begin position="377"/>
        <end position="456"/>
    </location>
</feature>
<dbReference type="Pfam" id="PF14681">
    <property type="entry name" value="UPRTase"/>
    <property type="match status" value="1"/>
</dbReference>
<dbReference type="Gene3D" id="1.10.238.10">
    <property type="entry name" value="EF-hand"/>
    <property type="match status" value="1"/>
</dbReference>
<dbReference type="InterPro" id="IPR002048">
    <property type="entry name" value="EF_hand_dom"/>
</dbReference>